<feature type="region of interest" description="Disordered" evidence="1">
    <location>
        <begin position="18"/>
        <end position="56"/>
    </location>
</feature>
<dbReference type="EMBL" id="ML978210">
    <property type="protein sequence ID" value="KAF2028653.1"/>
    <property type="molecule type" value="Genomic_DNA"/>
</dbReference>
<dbReference type="AlphaFoldDB" id="A0A9P4LKF9"/>
<accession>A0A9P4LKF9</accession>
<evidence type="ECO:0000256" key="1">
    <source>
        <dbReference type="SAM" id="MobiDB-lite"/>
    </source>
</evidence>
<feature type="compositionally biased region" description="Basic and acidic residues" evidence="1">
    <location>
        <begin position="28"/>
        <end position="54"/>
    </location>
</feature>
<reference evidence="2" key="1">
    <citation type="journal article" date="2020" name="Stud. Mycol.">
        <title>101 Dothideomycetes genomes: a test case for predicting lifestyles and emergence of pathogens.</title>
        <authorList>
            <person name="Haridas S."/>
            <person name="Albert R."/>
            <person name="Binder M."/>
            <person name="Bloem J."/>
            <person name="Labutti K."/>
            <person name="Salamov A."/>
            <person name="Andreopoulos B."/>
            <person name="Baker S."/>
            <person name="Barry K."/>
            <person name="Bills G."/>
            <person name="Bluhm B."/>
            <person name="Cannon C."/>
            <person name="Castanera R."/>
            <person name="Culley D."/>
            <person name="Daum C."/>
            <person name="Ezra D."/>
            <person name="Gonzalez J."/>
            <person name="Henrissat B."/>
            <person name="Kuo A."/>
            <person name="Liang C."/>
            <person name="Lipzen A."/>
            <person name="Lutzoni F."/>
            <person name="Magnuson J."/>
            <person name="Mondo S."/>
            <person name="Nolan M."/>
            <person name="Ohm R."/>
            <person name="Pangilinan J."/>
            <person name="Park H.-J."/>
            <person name="Ramirez L."/>
            <person name="Alfaro M."/>
            <person name="Sun H."/>
            <person name="Tritt A."/>
            <person name="Yoshinaga Y."/>
            <person name="Zwiers L.-H."/>
            <person name="Turgeon B."/>
            <person name="Goodwin S."/>
            <person name="Spatafora J."/>
            <person name="Crous P."/>
            <person name="Grigoriev I."/>
        </authorList>
    </citation>
    <scope>NUCLEOTIDE SEQUENCE</scope>
    <source>
        <strain evidence="2">CBS 110217</strain>
    </source>
</reference>
<sequence length="175" mass="19885">MWRIRNRRVSDLDIVNEERSSTYGSEGEENRSRDGGNDPRSCTEKMNKTPRTGEMHSSAWFSRQRHCLTNGDGVCVHYRSPLPLKKRLVAFQVSHSAMPDDFDQSSPLMTIQRVAKEKNWLAMGLSLYHTLSCIKAALTGTHPGANEHCAAGNDLERASLARVHRRGLRVVFWYN</sequence>
<organism evidence="2 3">
    <name type="scientific">Setomelanomma holmii</name>
    <dbReference type="NCBI Taxonomy" id="210430"/>
    <lineage>
        <taxon>Eukaryota</taxon>
        <taxon>Fungi</taxon>
        <taxon>Dikarya</taxon>
        <taxon>Ascomycota</taxon>
        <taxon>Pezizomycotina</taxon>
        <taxon>Dothideomycetes</taxon>
        <taxon>Pleosporomycetidae</taxon>
        <taxon>Pleosporales</taxon>
        <taxon>Pleosporineae</taxon>
        <taxon>Phaeosphaeriaceae</taxon>
        <taxon>Setomelanomma</taxon>
    </lineage>
</organism>
<comment type="caution">
    <text evidence="2">The sequence shown here is derived from an EMBL/GenBank/DDBJ whole genome shotgun (WGS) entry which is preliminary data.</text>
</comment>
<dbReference type="Proteomes" id="UP000799777">
    <property type="component" value="Unassembled WGS sequence"/>
</dbReference>
<keyword evidence="3" id="KW-1185">Reference proteome</keyword>
<proteinExistence type="predicted"/>
<gene>
    <name evidence="2" type="ORF">EK21DRAFT_90475</name>
</gene>
<evidence type="ECO:0000313" key="2">
    <source>
        <dbReference type="EMBL" id="KAF2028653.1"/>
    </source>
</evidence>
<protein>
    <submittedName>
        <fullName evidence="2">Uncharacterized protein</fullName>
    </submittedName>
</protein>
<evidence type="ECO:0000313" key="3">
    <source>
        <dbReference type="Proteomes" id="UP000799777"/>
    </source>
</evidence>
<name>A0A9P4LKF9_9PLEO</name>